<name>A0ABV8VRT0_9BACI</name>
<sequence length="144" mass="16836">MYFVDIHQLMNKLEFFSTQLAMSKRISIDTEINKLALERVTHLLIESLLDIGNMMIDGFVMRDPGSYADIISILVDENVLEKEEEDAYHSLVHLRKSLIQEYDKIDHEVIVSTLNDNHTYYKSFEQKIKTYLADEMGVANTFRE</sequence>
<dbReference type="InterPro" id="IPR037038">
    <property type="entry name" value="HepT-like_sf"/>
</dbReference>
<evidence type="ECO:0000256" key="1">
    <source>
        <dbReference type="ARBA" id="ARBA00022649"/>
    </source>
</evidence>
<dbReference type="RefSeq" id="WP_390196544.1">
    <property type="nucleotide sequence ID" value="NZ_JBHSDV010000001.1"/>
</dbReference>
<comment type="caution">
    <text evidence="5">The sequence shown here is derived from an EMBL/GenBank/DDBJ whole genome shotgun (WGS) entry which is preliminary data.</text>
</comment>
<dbReference type="PANTHER" id="PTHR33397">
    <property type="entry name" value="UPF0331 PROTEIN YUTE"/>
    <property type="match status" value="1"/>
</dbReference>
<dbReference type="Pfam" id="PF01934">
    <property type="entry name" value="HepT-like"/>
    <property type="match status" value="1"/>
</dbReference>
<evidence type="ECO:0000313" key="5">
    <source>
        <dbReference type="EMBL" id="MFC4387141.1"/>
    </source>
</evidence>
<dbReference type="PANTHER" id="PTHR33397:SF5">
    <property type="entry name" value="RNASE YUTE-RELATED"/>
    <property type="match status" value="1"/>
</dbReference>
<dbReference type="Gene3D" id="1.20.120.580">
    <property type="entry name" value="bsu32300-like"/>
    <property type="match status" value="1"/>
</dbReference>
<organism evidence="5 6">
    <name type="scientific">Gracilibacillus marinus</name>
    <dbReference type="NCBI Taxonomy" id="630535"/>
    <lineage>
        <taxon>Bacteria</taxon>
        <taxon>Bacillati</taxon>
        <taxon>Bacillota</taxon>
        <taxon>Bacilli</taxon>
        <taxon>Bacillales</taxon>
        <taxon>Bacillaceae</taxon>
        <taxon>Gracilibacillus</taxon>
    </lineage>
</organism>
<keyword evidence="3" id="KW-0378">Hydrolase</keyword>
<proteinExistence type="inferred from homology"/>
<gene>
    <name evidence="5" type="ORF">ACFOZ1_04890</name>
</gene>
<protein>
    <submittedName>
        <fullName evidence="5">DUF86 domain-containing protein</fullName>
    </submittedName>
</protein>
<accession>A0ABV8VRT0</accession>
<dbReference type="Proteomes" id="UP001595880">
    <property type="component" value="Unassembled WGS sequence"/>
</dbReference>
<comment type="similarity">
    <text evidence="4">Belongs to the HepT RNase toxin family.</text>
</comment>
<evidence type="ECO:0000313" key="6">
    <source>
        <dbReference type="Proteomes" id="UP001595880"/>
    </source>
</evidence>
<dbReference type="InterPro" id="IPR008201">
    <property type="entry name" value="HepT-like"/>
</dbReference>
<dbReference type="EMBL" id="JBHSDV010000001">
    <property type="protein sequence ID" value="MFC4387141.1"/>
    <property type="molecule type" value="Genomic_DNA"/>
</dbReference>
<evidence type="ECO:0000256" key="2">
    <source>
        <dbReference type="ARBA" id="ARBA00022722"/>
    </source>
</evidence>
<evidence type="ECO:0000256" key="4">
    <source>
        <dbReference type="ARBA" id="ARBA00024207"/>
    </source>
</evidence>
<keyword evidence="1" id="KW-1277">Toxin-antitoxin system</keyword>
<dbReference type="InterPro" id="IPR052379">
    <property type="entry name" value="Type_VII_TA_RNase"/>
</dbReference>
<reference evidence="6" key="1">
    <citation type="journal article" date="2019" name="Int. J. Syst. Evol. Microbiol.">
        <title>The Global Catalogue of Microorganisms (GCM) 10K type strain sequencing project: providing services to taxonomists for standard genome sequencing and annotation.</title>
        <authorList>
            <consortium name="The Broad Institute Genomics Platform"/>
            <consortium name="The Broad Institute Genome Sequencing Center for Infectious Disease"/>
            <person name="Wu L."/>
            <person name="Ma J."/>
        </authorList>
    </citation>
    <scope>NUCLEOTIDE SEQUENCE [LARGE SCALE GENOMIC DNA]</scope>
    <source>
        <strain evidence="6">KACC 14058</strain>
    </source>
</reference>
<keyword evidence="6" id="KW-1185">Reference proteome</keyword>
<evidence type="ECO:0000256" key="3">
    <source>
        <dbReference type="ARBA" id="ARBA00022801"/>
    </source>
</evidence>
<keyword evidence="2" id="KW-0540">Nuclease</keyword>